<keyword evidence="2" id="KW-0067">ATP-binding</keyword>
<dbReference type="Proteomes" id="UP001597387">
    <property type="component" value="Unassembled WGS sequence"/>
</dbReference>
<keyword evidence="1" id="KW-0547">Nucleotide-binding</keyword>
<dbReference type="Pfam" id="PF08544">
    <property type="entry name" value="GHMP_kinases_C"/>
    <property type="match status" value="1"/>
</dbReference>
<evidence type="ECO:0000259" key="3">
    <source>
        <dbReference type="Pfam" id="PF08544"/>
    </source>
</evidence>
<evidence type="ECO:0000256" key="1">
    <source>
        <dbReference type="ARBA" id="ARBA00022741"/>
    </source>
</evidence>
<name>A0ABW4ZLI0_9SPHI</name>
<proteinExistence type="predicted"/>
<gene>
    <name evidence="4" type="ORF">ACFSJU_09995</name>
</gene>
<comment type="caution">
    <text evidence="4">The sequence shown here is derived from an EMBL/GenBank/DDBJ whole genome shotgun (WGS) entry which is preliminary data.</text>
</comment>
<sequence>MIPGNFFGSQRSITVGDFKLVGRQLFEGHEGLKSLYEVSCDETDYLVDQASRLSGVLGARMLVADFGGCTINLIKSESLKK</sequence>
<organism evidence="4 5">
    <name type="scientific">Paradesertivirga mongoliensis</name>
    <dbReference type="NCBI Taxonomy" id="2100740"/>
    <lineage>
        <taxon>Bacteria</taxon>
        <taxon>Pseudomonadati</taxon>
        <taxon>Bacteroidota</taxon>
        <taxon>Sphingobacteriia</taxon>
        <taxon>Sphingobacteriales</taxon>
        <taxon>Sphingobacteriaceae</taxon>
        <taxon>Paradesertivirga</taxon>
    </lineage>
</organism>
<reference evidence="5" key="1">
    <citation type="journal article" date="2019" name="Int. J. Syst. Evol. Microbiol.">
        <title>The Global Catalogue of Microorganisms (GCM) 10K type strain sequencing project: providing services to taxonomists for standard genome sequencing and annotation.</title>
        <authorList>
            <consortium name="The Broad Institute Genomics Platform"/>
            <consortium name="The Broad Institute Genome Sequencing Center for Infectious Disease"/>
            <person name="Wu L."/>
            <person name="Ma J."/>
        </authorList>
    </citation>
    <scope>NUCLEOTIDE SEQUENCE [LARGE SCALE GENOMIC DNA]</scope>
    <source>
        <strain evidence="5">KCTC 42217</strain>
    </source>
</reference>
<dbReference type="PANTHER" id="PTHR10457:SF7">
    <property type="entry name" value="GALACTOKINASE-RELATED"/>
    <property type="match status" value="1"/>
</dbReference>
<dbReference type="RefSeq" id="WP_305121766.1">
    <property type="nucleotide sequence ID" value="NZ_JBHUHZ010000001.1"/>
</dbReference>
<keyword evidence="5" id="KW-1185">Reference proteome</keyword>
<dbReference type="Gene3D" id="3.30.70.890">
    <property type="entry name" value="GHMP kinase, C-terminal domain"/>
    <property type="match status" value="1"/>
</dbReference>
<evidence type="ECO:0000313" key="5">
    <source>
        <dbReference type="Proteomes" id="UP001597387"/>
    </source>
</evidence>
<feature type="domain" description="GHMP kinase C-terminal" evidence="3">
    <location>
        <begin position="15"/>
        <end position="78"/>
    </location>
</feature>
<evidence type="ECO:0000256" key="2">
    <source>
        <dbReference type="ARBA" id="ARBA00022840"/>
    </source>
</evidence>
<accession>A0ABW4ZLI0</accession>
<protein>
    <recommendedName>
        <fullName evidence="3">GHMP kinase C-terminal domain-containing protein</fullName>
    </recommendedName>
</protein>
<dbReference type="SUPFAM" id="SSF55060">
    <property type="entry name" value="GHMP Kinase, C-terminal domain"/>
    <property type="match status" value="1"/>
</dbReference>
<dbReference type="EMBL" id="JBHUHZ010000001">
    <property type="protein sequence ID" value="MFD2162722.1"/>
    <property type="molecule type" value="Genomic_DNA"/>
</dbReference>
<dbReference type="PANTHER" id="PTHR10457">
    <property type="entry name" value="MEVALONATE KINASE/GALACTOKINASE"/>
    <property type="match status" value="1"/>
</dbReference>
<evidence type="ECO:0000313" key="4">
    <source>
        <dbReference type="EMBL" id="MFD2162722.1"/>
    </source>
</evidence>
<dbReference type="InterPro" id="IPR013750">
    <property type="entry name" value="GHMP_kinase_C_dom"/>
</dbReference>
<dbReference type="InterPro" id="IPR036554">
    <property type="entry name" value="GHMP_kinase_C_sf"/>
</dbReference>